<protein>
    <submittedName>
        <fullName evidence="2">Uncharacterized protein</fullName>
    </submittedName>
</protein>
<name>A0A813MY94_9BILA</name>
<dbReference type="AlphaFoldDB" id="A0A813MY94"/>
<reference evidence="2" key="1">
    <citation type="submission" date="2021-02" db="EMBL/GenBank/DDBJ databases">
        <authorList>
            <person name="Nowell W R."/>
        </authorList>
    </citation>
    <scope>NUCLEOTIDE SEQUENCE</scope>
</reference>
<dbReference type="OrthoDB" id="10027289at2759"/>
<dbReference type="EMBL" id="CAJNOM010006512">
    <property type="protein sequence ID" value="CAF1670655.1"/>
    <property type="molecule type" value="Genomic_DNA"/>
</dbReference>
<dbReference type="EMBL" id="CAJNOI010000003">
    <property type="protein sequence ID" value="CAF0731821.1"/>
    <property type="molecule type" value="Genomic_DNA"/>
</dbReference>
<organism evidence="2 5">
    <name type="scientific">Adineta steineri</name>
    <dbReference type="NCBI Taxonomy" id="433720"/>
    <lineage>
        <taxon>Eukaryota</taxon>
        <taxon>Metazoa</taxon>
        <taxon>Spiralia</taxon>
        <taxon>Gnathifera</taxon>
        <taxon>Rotifera</taxon>
        <taxon>Eurotatoria</taxon>
        <taxon>Bdelloidea</taxon>
        <taxon>Adinetida</taxon>
        <taxon>Adinetidae</taxon>
        <taxon>Adineta</taxon>
    </lineage>
</organism>
<keyword evidence="4" id="KW-1185">Reference proteome</keyword>
<evidence type="ECO:0000313" key="2">
    <source>
        <dbReference type="EMBL" id="CAF0731821.1"/>
    </source>
</evidence>
<evidence type="ECO:0000256" key="1">
    <source>
        <dbReference type="SAM" id="Coils"/>
    </source>
</evidence>
<dbReference type="Proteomes" id="UP000663877">
    <property type="component" value="Unassembled WGS sequence"/>
</dbReference>
<evidence type="ECO:0000313" key="4">
    <source>
        <dbReference type="Proteomes" id="UP000663832"/>
    </source>
</evidence>
<dbReference type="Proteomes" id="UP000663832">
    <property type="component" value="Unassembled WGS sequence"/>
</dbReference>
<gene>
    <name evidence="2" type="ORF">BJG266_LOCUS1230</name>
    <name evidence="3" type="ORF">QVE165_LOCUS65132</name>
</gene>
<accession>A0A813MY94</accession>
<evidence type="ECO:0000313" key="5">
    <source>
        <dbReference type="Proteomes" id="UP000663877"/>
    </source>
</evidence>
<keyword evidence="1" id="KW-0175">Coiled coil</keyword>
<comment type="caution">
    <text evidence="2">The sequence shown here is derived from an EMBL/GenBank/DDBJ whole genome shotgun (WGS) entry which is preliminary data.</text>
</comment>
<evidence type="ECO:0000313" key="3">
    <source>
        <dbReference type="EMBL" id="CAF1670655.1"/>
    </source>
</evidence>
<sequence length="142" mass="16223">MDDSSINPLLLTSSAHLENVEQLIRNLEKQTLDLDNFEDILSNRNRQELITKSFTAVSANAMGIDDVSDDNFLLKSISLTNTNIPGLNNENLSMDSLFNQRDIFENDDYKKQQTPPVDQSLLMDQEGGFTWDDQYDARANYR</sequence>
<feature type="coiled-coil region" evidence="1">
    <location>
        <begin position="10"/>
        <end position="40"/>
    </location>
</feature>
<proteinExistence type="predicted"/>